<dbReference type="Proteomes" id="UP000618051">
    <property type="component" value="Unassembled WGS sequence"/>
</dbReference>
<keyword evidence="9" id="KW-1185">Reference proteome</keyword>
<dbReference type="Gene3D" id="2.60.40.1510">
    <property type="entry name" value="ntegrin, alpha v. Chain A, domain 3"/>
    <property type="match status" value="1"/>
</dbReference>
<evidence type="ECO:0000256" key="1">
    <source>
        <dbReference type="ARBA" id="ARBA00004479"/>
    </source>
</evidence>
<evidence type="ECO:0000256" key="3">
    <source>
        <dbReference type="ARBA" id="ARBA00023136"/>
    </source>
</evidence>
<dbReference type="Pfam" id="PF08441">
    <property type="entry name" value="Integrin_A_Ig_1"/>
    <property type="match status" value="1"/>
</dbReference>
<organism evidence="7">
    <name type="scientific">Lamprotornis superbus</name>
    <dbReference type="NCBI Taxonomy" id="245042"/>
    <lineage>
        <taxon>Eukaryota</taxon>
        <taxon>Metazoa</taxon>
        <taxon>Chordata</taxon>
        <taxon>Craniata</taxon>
        <taxon>Vertebrata</taxon>
        <taxon>Euteleostomi</taxon>
        <taxon>Archelosauria</taxon>
        <taxon>Archosauria</taxon>
        <taxon>Dinosauria</taxon>
        <taxon>Saurischia</taxon>
        <taxon>Theropoda</taxon>
        <taxon>Coelurosauria</taxon>
        <taxon>Aves</taxon>
        <taxon>Neognathae</taxon>
        <taxon>Neoaves</taxon>
        <taxon>Telluraves</taxon>
        <taxon>Australaves</taxon>
        <taxon>Passeriformes</taxon>
        <taxon>Sturnidae</taxon>
        <taxon>Lamprotornis</taxon>
    </lineage>
</organism>
<evidence type="ECO:0000313" key="9">
    <source>
        <dbReference type="Proteomes" id="UP000618051"/>
    </source>
</evidence>
<accession>A0A835P4C0</accession>
<keyword evidence="4" id="KW-0325">Glycoprotein</keyword>
<dbReference type="GO" id="GO:0098609">
    <property type="term" value="P:cell-cell adhesion"/>
    <property type="evidence" value="ECO:0007669"/>
    <property type="project" value="TreeGrafter"/>
</dbReference>
<comment type="subcellular location">
    <subcellularLocation>
        <location evidence="1">Membrane</location>
        <topology evidence="1">Single-pass type I membrane protein</topology>
    </subcellularLocation>
</comment>
<dbReference type="OrthoDB" id="5317514at2759"/>
<name>A0A835P4C0_9PASS</name>
<feature type="domain" description="Integrin alpha first immunoglubulin-like" evidence="5">
    <location>
        <begin position="2"/>
        <end position="59"/>
    </location>
</feature>
<dbReference type="EMBL" id="JADDUC020000001">
    <property type="protein sequence ID" value="KAI1243000.1"/>
    <property type="molecule type" value="Genomic_DNA"/>
</dbReference>
<dbReference type="GO" id="GO:0009897">
    <property type="term" value="C:external side of plasma membrane"/>
    <property type="evidence" value="ECO:0007669"/>
    <property type="project" value="TreeGrafter"/>
</dbReference>
<gene>
    <name evidence="8" type="ORF">IHE44_0000565</name>
    <name evidence="7" type="ORF">IHE44_011094</name>
</gene>
<dbReference type="AlphaFoldDB" id="A0A835P4C0"/>
<dbReference type="GO" id="GO:0008305">
    <property type="term" value="C:integrin complex"/>
    <property type="evidence" value="ECO:0007669"/>
    <property type="project" value="TreeGrafter"/>
</dbReference>
<comment type="caution">
    <text evidence="7">The sequence shown here is derived from an EMBL/GenBank/DDBJ whole genome shotgun (WGS) entry which is preliminary data.</text>
</comment>
<dbReference type="GO" id="GO:0033627">
    <property type="term" value="P:cell adhesion mediated by integrin"/>
    <property type="evidence" value="ECO:0007669"/>
    <property type="project" value="TreeGrafter"/>
</dbReference>
<reference evidence="8" key="3">
    <citation type="submission" date="2022-01" db="EMBL/GenBank/DDBJ databases">
        <authorList>
            <person name="Rubenstein D.R."/>
        </authorList>
    </citation>
    <scope>NUCLEOTIDE SEQUENCE</scope>
    <source>
        <strain evidence="8">SS15</strain>
        <tissue evidence="8">Liver</tissue>
    </source>
</reference>
<evidence type="ECO:0000259" key="5">
    <source>
        <dbReference type="Pfam" id="PF08441"/>
    </source>
</evidence>
<protein>
    <submittedName>
        <fullName evidence="7">Integrin alpha-9</fullName>
    </submittedName>
</protein>
<dbReference type="EMBL" id="JADDUC010000006">
    <property type="protein sequence ID" value="KAG0133280.1"/>
    <property type="molecule type" value="Genomic_DNA"/>
</dbReference>
<keyword evidence="2 7" id="KW-0401">Integrin</keyword>
<keyword evidence="3" id="KW-0472">Membrane</keyword>
<dbReference type="Pfam" id="PF20805">
    <property type="entry name" value="Integrin_A_Ig_2"/>
    <property type="match status" value="1"/>
</dbReference>
<proteinExistence type="predicted"/>
<dbReference type="GO" id="GO:0005178">
    <property type="term" value="F:integrin binding"/>
    <property type="evidence" value="ECO:0007669"/>
    <property type="project" value="TreeGrafter"/>
</dbReference>
<dbReference type="InterPro" id="IPR032695">
    <property type="entry name" value="Integrin_dom_sf"/>
</dbReference>
<evidence type="ECO:0000313" key="8">
    <source>
        <dbReference type="EMBL" id="KAI1243000.1"/>
    </source>
</evidence>
<dbReference type="InterPro" id="IPR013649">
    <property type="entry name" value="Integrin_alpha_Ig-like_1"/>
</dbReference>
<evidence type="ECO:0000259" key="6">
    <source>
        <dbReference type="Pfam" id="PF20805"/>
    </source>
</evidence>
<evidence type="ECO:0000313" key="7">
    <source>
        <dbReference type="EMBL" id="KAG0133280.1"/>
    </source>
</evidence>
<dbReference type="SUPFAM" id="SSF69179">
    <property type="entry name" value="Integrin domains"/>
    <property type="match status" value="2"/>
</dbReference>
<reference evidence="8 9" key="2">
    <citation type="journal article" date="2021" name="J. Hered.">
        <title>Feather Gene Expression Elucidates the Developmental Basis of Plumage Iridescence in African Starlings.</title>
        <authorList>
            <person name="Rubenstein D.R."/>
            <person name="Corvelo A."/>
            <person name="MacManes M.D."/>
            <person name="Maia R."/>
            <person name="Narzisi G."/>
            <person name="Rousaki A."/>
            <person name="Vandenabeele P."/>
            <person name="Shawkey M.D."/>
            <person name="Solomon J."/>
        </authorList>
    </citation>
    <scope>NUCLEOTIDE SEQUENCE [LARGE SCALE GENOMIC DNA]</scope>
    <source>
        <strain evidence="8">SS15</strain>
    </source>
</reference>
<dbReference type="Gene3D" id="2.60.40.1460">
    <property type="entry name" value="Integrin domains. Chain A, domain 2"/>
    <property type="match status" value="1"/>
</dbReference>
<evidence type="ECO:0000256" key="2">
    <source>
        <dbReference type="ARBA" id="ARBA00023037"/>
    </source>
</evidence>
<evidence type="ECO:0000256" key="4">
    <source>
        <dbReference type="ARBA" id="ARBA00023180"/>
    </source>
</evidence>
<dbReference type="PANTHER" id="PTHR23220">
    <property type="entry name" value="INTEGRIN ALPHA"/>
    <property type="match status" value="1"/>
</dbReference>
<dbReference type="InterPro" id="IPR048285">
    <property type="entry name" value="Integrin_alpha_Ig-like_2"/>
</dbReference>
<feature type="domain" description="Integrin alpha second immunoglobulin-like" evidence="6">
    <location>
        <begin position="61"/>
        <end position="131"/>
    </location>
</feature>
<sequence length="161" mass="18299">VQKRVKDVISPIVFEASYSLGEHVMERGKEDKELTALKPVLRWKRGQKIAQRNQTVFERNCQSDDCAADLKLQGKLLLSGVDDRTAYLALGAVRNISLNIFISNIGDDAYDTNVFFNFSGELFFIKMWQKVRKANLTVSKSLNFKPIYLQIKDGLEDGPHC</sequence>
<dbReference type="GO" id="GO:0007229">
    <property type="term" value="P:integrin-mediated signaling pathway"/>
    <property type="evidence" value="ECO:0007669"/>
    <property type="project" value="UniProtKB-KW"/>
</dbReference>
<reference evidence="7" key="1">
    <citation type="submission" date="2020-10" db="EMBL/GenBank/DDBJ databases">
        <title>Feather gene expression reveals the developmental basis of iridescence in African starlings.</title>
        <authorList>
            <person name="Rubenstein D.R."/>
        </authorList>
    </citation>
    <scope>NUCLEOTIDE SEQUENCE</scope>
    <source>
        <strain evidence="7">SS15</strain>
        <tissue evidence="7">Liver</tissue>
    </source>
</reference>
<dbReference type="GO" id="GO:0007160">
    <property type="term" value="P:cell-matrix adhesion"/>
    <property type="evidence" value="ECO:0007669"/>
    <property type="project" value="TreeGrafter"/>
</dbReference>
<dbReference type="PANTHER" id="PTHR23220:SF69">
    <property type="entry name" value="INTEGRIN ALPHA-9"/>
    <property type="match status" value="1"/>
</dbReference>
<feature type="non-terminal residue" evidence="7">
    <location>
        <position position="1"/>
    </location>
</feature>